<evidence type="ECO:0000256" key="1">
    <source>
        <dbReference type="SAM" id="MobiDB-lite"/>
    </source>
</evidence>
<sequence length="337" mass="37708">MGPPLFDASLVREQTPSEEAPCSFKDLLDNVSSALDVGNDIFAIGGHVQYDGATEGDTTSTENSFNSLLNGPATMDANNFLTDFNICAHGILETINQTLAQSSPSRQWTGFRAELCKLDVFSAHSGTSQPLVNNPGLSRQMASLVVCLPVTHKGGKLTVREKDQQVEFDWESGSSHAIQWVAFFRFSELEVLPITEGHRLTLTYNLFWADYLPVWMAENVPDQESSYFYSELEKLIEKIKSTGEQHLVGFTCTHAYPHTSRSSHENLHKMLKSIDMVVYQALERLVGDVYIGAVLDDSQYVESQLEMKQMELERRSSPYEYDDSDFEDTVCMTGDPS</sequence>
<dbReference type="OrthoDB" id="27483at2759"/>
<dbReference type="PANTHER" id="PTHR33099:SF7">
    <property type="entry name" value="MYND-TYPE DOMAIN-CONTAINING PROTEIN"/>
    <property type="match status" value="1"/>
</dbReference>
<dbReference type="Proteomes" id="UP000241587">
    <property type="component" value="Unassembled WGS sequence"/>
</dbReference>
<gene>
    <name evidence="2" type="ORF">FCULG_00000241</name>
</gene>
<evidence type="ECO:0000313" key="2">
    <source>
        <dbReference type="EMBL" id="PTD04951.1"/>
    </source>
</evidence>
<dbReference type="OMA" id="CTHAYPH"/>
<dbReference type="EMBL" id="PVEM01000012">
    <property type="protein sequence ID" value="PTD04951.1"/>
    <property type="molecule type" value="Genomic_DNA"/>
</dbReference>
<proteinExistence type="predicted"/>
<dbReference type="PANTHER" id="PTHR33099">
    <property type="entry name" value="FE2OG DIOXYGENASE DOMAIN-CONTAINING PROTEIN"/>
    <property type="match status" value="1"/>
</dbReference>
<evidence type="ECO:0000313" key="3">
    <source>
        <dbReference type="Proteomes" id="UP000241587"/>
    </source>
</evidence>
<feature type="region of interest" description="Disordered" evidence="1">
    <location>
        <begin position="313"/>
        <end position="337"/>
    </location>
</feature>
<accession>A0A2T4GN08</accession>
<name>A0A2T4GN08_FUSCU</name>
<protein>
    <submittedName>
        <fullName evidence="2">Uncharacterized protein</fullName>
    </submittedName>
</protein>
<dbReference type="AlphaFoldDB" id="A0A2T4GN08"/>
<organism evidence="2 3">
    <name type="scientific">Fusarium culmorum</name>
    <dbReference type="NCBI Taxonomy" id="5516"/>
    <lineage>
        <taxon>Eukaryota</taxon>
        <taxon>Fungi</taxon>
        <taxon>Dikarya</taxon>
        <taxon>Ascomycota</taxon>
        <taxon>Pezizomycotina</taxon>
        <taxon>Sordariomycetes</taxon>
        <taxon>Hypocreomycetidae</taxon>
        <taxon>Hypocreales</taxon>
        <taxon>Nectriaceae</taxon>
        <taxon>Fusarium</taxon>
    </lineage>
</organism>
<keyword evidence="3" id="KW-1185">Reference proteome</keyword>
<comment type="caution">
    <text evidence="2">The sequence shown here is derived from an EMBL/GenBank/DDBJ whole genome shotgun (WGS) entry which is preliminary data.</text>
</comment>
<reference evidence="2 3" key="1">
    <citation type="submission" date="2018-02" db="EMBL/GenBank/DDBJ databases">
        <title>Fusarium culmorum secondary metabolites in fungal-bacterial-plant interactions.</title>
        <authorList>
            <person name="Schmidt R."/>
        </authorList>
    </citation>
    <scope>NUCLEOTIDE SEQUENCE [LARGE SCALE GENOMIC DNA]</scope>
    <source>
        <strain evidence="2 3">PV</strain>
    </source>
</reference>